<evidence type="ECO:0000259" key="3">
    <source>
        <dbReference type="SMART" id="SM00507"/>
    </source>
</evidence>
<reference evidence="4 5" key="1">
    <citation type="submission" date="2020-07" db="EMBL/GenBank/DDBJ databases">
        <authorList>
            <person name="Zhuang K."/>
            <person name="Ran Y."/>
        </authorList>
    </citation>
    <scope>NUCLEOTIDE SEQUENCE [LARGE SCALE GENOMIC DNA]</scope>
    <source>
        <strain evidence="4 5">WCH-YHL-001</strain>
    </source>
</reference>
<dbReference type="Gene3D" id="1.10.30.50">
    <property type="match status" value="1"/>
</dbReference>
<dbReference type="InterPro" id="IPR003615">
    <property type="entry name" value="HNH_nuc"/>
</dbReference>
<evidence type="ECO:0000313" key="5">
    <source>
        <dbReference type="Proteomes" id="UP000515512"/>
    </source>
</evidence>
<gene>
    <name evidence="4" type="ORF">H0264_36415</name>
</gene>
<dbReference type="Pfam" id="PF01844">
    <property type="entry name" value="HNH"/>
    <property type="match status" value="1"/>
</dbReference>
<protein>
    <submittedName>
        <fullName evidence="4">DUF222 domain-containing protein</fullName>
    </submittedName>
</protein>
<evidence type="ECO:0000313" key="4">
    <source>
        <dbReference type="EMBL" id="QLY30536.1"/>
    </source>
</evidence>
<accession>A0A7D6VI51</accession>
<dbReference type="InterPro" id="IPR002711">
    <property type="entry name" value="HNH"/>
</dbReference>
<dbReference type="RefSeq" id="WP_181581734.1">
    <property type="nucleotide sequence ID" value="NZ_CP059399.1"/>
</dbReference>
<dbReference type="GO" id="GO:0004519">
    <property type="term" value="F:endonuclease activity"/>
    <property type="evidence" value="ECO:0007669"/>
    <property type="project" value="InterPro"/>
</dbReference>
<proteinExistence type="inferred from homology"/>
<dbReference type="SMART" id="SM00507">
    <property type="entry name" value="HNHc"/>
    <property type="match status" value="1"/>
</dbReference>
<dbReference type="GO" id="GO:0003676">
    <property type="term" value="F:nucleic acid binding"/>
    <property type="evidence" value="ECO:0007669"/>
    <property type="project" value="InterPro"/>
</dbReference>
<dbReference type="CDD" id="cd00085">
    <property type="entry name" value="HNHc"/>
    <property type="match status" value="1"/>
</dbReference>
<dbReference type="InterPro" id="IPR003870">
    <property type="entry name" value="DUF222"/>
</dbReference>
<dbReference type="KEGG" id="nhu:H0264_36415"/>
<name>A0A7D6VI51_9NOCA</name>
<dbReference type="AlphaFoldDB" id="A0A7D6VI51"/>
<keyword evidence="5" id="KW-1185">Reference proteome</keyword>
<evidence type="ECO:0000256" key="2">
    <source>
        <dbReference type="SAM" id="MobiDB-lite"/>
    </source>
</evidence>
<dbReference type="Pfam" id="PF02720">
    <property type="entry name" value="DUF222"/>
    <property type="match status" value="1"/>
</dbReference>
<feature type="domain" description="HNH nuclease" evidence="3">
    <location>
        <begin position="369"/>
        <end position="421"/>
    </location>
</feature>
<dbReference type="GO" id="GO:0008270">
    <property type="term" value="F:zinc ion binding"/>
    <property type="evidence" value="ECO:0007669"/>
    <property type="project" value="InterPro"/>
</dbReference>
<organism evidence="4 5">
    <name type="scientific">Nocardia huaxiensis</name>
    <dbReference type="NCBI Taxonomy" id="2755382"/>
    <lineage>
        <taxon>Bacteria</taxon>
        <taxon>Bacillati</taxon>
        <taxon>Actinomycetota</taxon>
        <taxon>Actinomycetes</taxon>
        <taxon>Mycobacteriales</taxon>
        <taxon>Nocardiaceae</taxon>
        <taxon>Nocardia</taxon>
    </lineage>
</organism>
<sequence>MRSIEGLDTAAADQQVGAAVAALLDAVDTLCELPLPAHSDAQAVQLLHATELAMRKLVAFRTPQIVDLGERSIDKKAGAGSMPLYLKETLHLSSADAYMRTRVATTCGQLLAADGTPRPIPLPHTAAAHAEGLISVDHIRNIATVMNRIPDRVDAAKREQAEQILAEYATAGSPDRLTIIGNAILARLDPDGTLTDLEDQARMRTVTLGHQRADGMSSVKGEIDPTLRAYLAAFLQKYARPGMCNPDDPHSPTTGEEPDTDVVREAAARDTRTVGQRNHDALVALFAPATRLDDLGQHRGLPVEAIITMTLDQLEQRAGVATTATGGTVPIPDALKMAAATTPLLALFDTPCGMPLFLGRAKHRLASPAQRLALIAAERGCTRPGCDAPASLAAVHHIREWAKGGLTDLPNLTLACDRCHALVHDGPDGWKTVVMPEHSDYPGRTGWIAPAHIDPSGIPKVNHRHHADELLAQARIRVAARTEQVAQQRRKRLRCNRQDNRDNAAPPGSPPADGAPPAPGIE</sequence>
<evidence type="ECO:0000256" key="1">
    <source>
        <dbReference type="ARBA" id="ARBA00023450"/>
    </source>
</evidence>
<comment type="similarity">
    <text evidence="1">Belongs to the Rv1128c/1148c/1588c/1702c/1945/3466 family.</text>
</comment>
<feature type="compositionally biased region" description="Pro residues" evidence="2">
    <location>
        <begin position="507"/>
        <end position="522"/>
    </location>
</feature>
<dbReference type="Proteomes" id="UP000515512">
    <property type="component" value="Chromosome"/>
</dbReference>
<feature type="region of interest" description="Disordered" evidence="2">
    <location>
        <begin position="485"/>
        <end position="522"/>
    </location>
</feature>
<dbReference type="EMBL" id="CP059399">
    <property type="protein sequence ID" value="QLY30536.1"/>
    <property type="molecule type" value="Genomic_DNA"/>
</dbReference>